<gene>
    <name evidence="8" type="primary">mntP</name>
    <name evidence="9" type="ORF">IAC50_02440</name>
</gene>
<dbReference type="Proteomes" id="UP000824090">
    <property type="component" value="Unassembled WGS sequence"/>
</dbReference>
<keyword evidence="3 8" id="KW-0812">Transmembrane</keyword>
<keyword evidence="1 8" id="KW-0813">Transport</keyword>
<organism evidence="9 10">
    <name type="scientific">Candidatus Allocopromorpha excrementigallinarum</name>
    <dbReference type="NCBI Taxonomy" id="2840742"/>
    <lineage>
        <taxon>Bacteria</taxon>
        <taxon>Bacillati</taxon>
        <taxon>Bacillota</taxon>
        <taxon>Clostridia</taxon>
        <taxon>Eubacteriales</taxon>
        <taxon>Eubacteriaceae</taxon>
        <taxon>Eubacteriaceae incertae sedis</taxon>
        <taxon>Candidatus Allocopromorpha</taxon>
    </lineage>
</organism>
<comment type="similarity">
    <text evidence="8">Belongs to the MntP (TC 9.B.29) family.</text>
</comment>
<name>A0A9D1L576_9FIRM</name>
<evidence type="ECO:0000256" key="8">
    <source>
        <dbReference type="HAMAP-Rule" id="MF_01521"/>
    </source>
</evidence>
<dbReference type="InterPro" id="IPR003810">
    <property type="entry name" value="Mntp/YtaF"/>
</dbReference>
<feature type="transmembrane region" description="Helical" evidence="8">
    <location>
        <begin position="106"/>
        <end position="125"/>
    </location>
</feature>
<proteinExistence type="inferred from homology"/>
<evidence type="ECO:0000256" key="6">
    <source>
        <dbReference type="ARBA" id="ARBA00023136"/>
    </source>
</evidence>
<keyword evidence="5 8" id="KW-0406">Ion transport</keyword>
<evidence type="ECO:0000256" key="4">
    <source>
        <dbReference type="ARBA" id="ARBA00022989"/>
    </source>
</evidence>
<feature type="transmembrane region" description="Helical" evidence="8">
    <location>
        <begin position="36"/>
        <end position="58"/>
    </location>
</feature>
<dbReference type="AlphaFoldDB" id="A0A9D1L576"/>
<sequence>MSLAELFLIAVGLSMDAFAVSVCKGLAVREVKNRHFVIAGLWFGGFQALMPFIGYMLGASFERYITAFDHWVAFGLLLIIGGNMIKEAFSREEECADGSFGVRAMFPMAVATSIDALAVGVTFALLPQVNIGAAVLFIGATTFVLAGAGVKIGSVFGLRYKSKAELAGGIILILMGIKILFEHLGIINF</sequence>
<keyword evidence="7 8" id="KW-0464">Manganese</keyword>
<dbReference type="HAMAP" id="MF_01521">
    <property type="entry name" value="MntP_pump"/>
    <property type="match status" value="1"/>
</dbReference>
<evidence type="ECO:0000313" key="10">
    <source>
        <dbReference type="Proteomes" id="UP000824090"/>
    </source>
</evidence>
<evidence type="ECO:0000256" key="1">
    <source>
        <dbReference type="ARBA" id="ARBA00022448"/>
    </source>
</evidence>
<dbReference type="EMBL" id="DVMP01000048">
    <property type="protein sequence ID" value="HIU25344.1"/>
    <property type="molecule type" value="Genomic_DNA"/>
</dbReference>
<comment type="caution">
    <text evidence="9">The sequence shown here is derived from an EMBL/GenBank/DDBJ whole genome shotgun (WGS) entry which is preliminary data.</text>
</comment>
<comment type="function">
    <text evidence="8">Probably functions as a manganese efflux pump.</text>
</comment>
<dbReference type="PANTHER" id="PTHR35529:SF1">
    <property type="entry name" value="MANGANESE EFFLUX PUMP MNTP-RELATED"/>
    <property type="match status" value="1"/>
</dbReference>
<protein>
    <recommendedName>
        <fullName evidence="8">Putative manganese efflux pump MntP</fullName>
    </recommendedName>
</protein>
<accession>A0A9D1L576</accession>
<dbReference type="Pfam" id="PF02659">
    <property type="entry name" value="Mntp"/>
    <property type="match status" value="1"/>
</dbReference>
<keyword evidence="4 8" id="KW-1133">Transmembrane helix</keyword>
<reference evidence="9" key="1">
    <citation type="submission" date="2020-10" db="EMBL/GenBank/DDBJ databases">
        <authorList>
            <person name="Gilroy R."/>
        </authorList>
    </citation>
    <scope>NUCLEOTIDE SEQUENCE</scope>
    <source>
        <strain evidence="9">ChiHcec3-6078</strain>
    </source>
</reference>
<evidence type="ECO:0000313" key="9">
    <source>
        <dbReference type="EMBL" id="HIU25344.1"/>
    </source>
</evidence>
<dbReference type="PANTHER" id="PTHR35529">
    <property type="entry name" value="MANGANESE EFFLUX PUMP MNTP-RELATED"/>
    <property type="match status" value="1"/>
</dbReference>
<evidence type="ECO:0000256" key="5">
    <source>
        <dbReference type="ARBA" id="ARBA00023065"/>
    </source>
</evidence>
<keyword evidence="2 8" id="KW-1003">Cell membrane</keyword>
<feature type="transmembrane region" description="Helical" evidence="8">
    <location>
        <begin position="164"/>
        <end position="181"/>
    </location>
</feature>
<feature type="transmembrane region" description="Helical" evidence="8">
    <location>
        <begin position="6"/>
        <end position="27"/>
    </location>
</feature>
<feature type="transmembrane region" description="Helical" evidence="8">
    <location>
        <begin position="131"/>
        <end position="152"/>
    </location>
</feature>
<evidence type="ECO:0000256" key="2">
    <source>
        <dbReference type="ARBA" id="ARBA00022475"/>
    </source>
</evidence>
<comment type="subcellular location">
    <subcellularLocation>
        <location evidence="8">Cell membrane</location>
        <topology evidence="8">Multi-pass membrane protein</topology>
    </subcellularLocation>
</comment>
<dbReference type="GO" id="GO:0005384">
    <property type="term" value="F:manganese ion transmembrane transporter activity"/>
    <property type="evidence" value="ECO:0007669"/>
    <property type="project" value="UniProtKB-UniRule"/>
</dbReference>
<dbReference type="GO" id="GO:0005886">
    <property type="term" value="C:plasma membrane"/>
    <property type="evidence" value="ECO:0007669"/>
    <property type="project" value="UniProtKB-SubCell"/>
</dbReference>
<evidence type="ECO:0000256" key="3">
    <source>
        <dbReference type="ARBA" id="ARBA00022692"/>
    </source>
</evidence>
<keyword evidence="6 8" id="KW-0472">Membrane</keyword>
<reference evidence="9" key="2">
    <citation type="journal article" date="2021" name="PeerJ">
        <title>Extensive microbial diversity within the chicken gut microbiome revealed by metagenomics and culture.</title>
        <authorList>
            <person name="Gilroy R."/>
            <person name="Ravi A."/>
            <person name="Getino M."/>
            <person name="Pursley I."/>
            <person name="Horton D.L."/>
            <person name="Alikhan N.F."/>
            <person name="Baker D."/>
            <person name="Gharbi K."/>
            <person name="Hall N."/>
            <person name="Watson M."/>
            <person name="Adriaenssens E.M."/>
            <person name="Foster-Nyarko E."/>
            <person name="Jarju S."/>
            <person name="Secka A."/>
            <person name="Antonio M."/>
            <person name="Oren A."/>
            <person name="Chaudhuri R.R."/>
            <person name="La Ragione R."/>
            <person name="Hildebrand F."/>
            <person name="Pallen M.J."/>
        </authorList>
    </citation>
    <scope>NUCLEOTIDE SEQUENCE</scope>
    <source>
        <strain evidence="9">ChiHcec3-6078</strain>
    </source>
</reference>
<dbReference type="InterPro" id="IPR022929">
    <property type="entry name" value="Put_MntP"/>
</dbReference>
<feature type="transmembrane region" description="Helical" evidence="8">
    <location>
        <begin position="64"/>
        <end position="85"/>
    </location>
</feature>
<evidence type="ECO:0000256" key="7">
    <source>
        <dbReference type="ARBA" id="ARBA00023211"/>
    </source>
</evidence>